<dbReference type="InterPro" id="IPR036737">
    <property type="entry name" value="OmpA-like_sf"/>
</dbReference>
<dbReference type="Pfam" id="PF00691">
    <property type="entry name" value="OmpA"/>
    <property type="match status" value="1"/>
</dbReference>
<evidence type="ECO:0000313" key="6">
    <source>
        <dbReference type="EMBL" id="KIT16534.1"/>
    </source>
</evidence>
<dbReference type="OrthoDB" id="9810367at2"/>
<dbReference type="CDD" id="cd07185">
    <property type="entry name" value="OmpA_C-like"/>
    <property type="match status" value="1"/>
</dbReference>
<dbReference type="PRINTS" id="PR01021">
    <property type="entry name" value="OMPADOMAIN"/>
</dbReference>
<dbReference type="PATRIC" id="fig|935700.4.peg.1827"/>
<evidence type="ECO:0000256" key="1">
    <source>
        <dbReference type="ARBA" id="ARBA00004442"/>
    </source>
</evidence>
<dbReference type="InterPro" id="IPR050330">
    <property type="entry name" value="Bact_OuterMem_StrucFunc"/>
</dbReference>
<feature type="domain" description="OmpA-like" evidence="5">
    <location>
        <begin position="65"/>
        <end position="180"/>
    </location>
</feature>
<dbReference type="InterPro" id="IPR006664">
    <property type="entry name" value="OMP_bac"/>
</dbReference>
<dbReference type="AlphaFoldDB" id="A0A0D1EFS1"/>
<dbReference type="PANTHER" id="PTHR30329">
    <property type="entry name" value="STATOR ELEMENT OF FLAGELLAR MOTOR COMPLEX"/>
    <property type="match status" value="1"/>
</dbReference>
<dbReference type="InterPro" id="IPR006665">
    <property type="entry name" value="OmpA-like"/>
</dbReference>
<gene>
    <name evidence="6" type="ORF">jaqu_17620</name>
</gene>
<proteinExistence type="predicted"/>
<dbReference type="PROSITE" id="PS51123">
    <property type="entry name" value="OMPA_2"/>
    <property type="match status" value="1"/>
</dbReference>
<protein>
    <submittedName>
        <fullName evidence="6">Outer membrane lipoprotein Omp16</fullName>
    </submittedName>
</protein>
<name>A0A0D1EFS1_9RHOB</name>
<dbReference type="PANTHER" id="PTHR30329:SF21">
    <property type="entry name" value="LIPOPROTEIN YIAD-RELATED"/>
    <property type="match status" value="1"/>
</dbReference>
<keyword evidence="3" id="KW-0998">Cell outer membrane</keyword>
<keyword evidence="7" id="KW-1185">Reference proteome</keyword>
<sequence length="226" mass="24221">MDRKLSRRSALLGLTGFTLTAAGCGRNGFNDPAGEGYTIDGFGAATRNNIGVHNGEITALVHLGERFEASVPTTVTFAFNSAELDADARAILEQQADFIRTFPEVRFSVYGHTDLVGSNAYNRRLGLRRARAAVNYISARGVSKDRLEALVSRGETDPVVPTEGRERANRRTVTKVTGFVQSHPLILDGKYAQVIYRNYVGSSGRAATVSNQGFEGGGEFSGGGGE</sequence>
<evidence type="ECO:0000259" key="5">
    <source>
        <dbReference type="PROSITE" id="PS51123"/>
    </source>
</evidence>
<reference evidence="6 7" key="1">
    <citation type="submission" date="2015-02" db="EMBL/GenBank/DDBJ databases">
        <title>Genome Sequence of Jannaschia aquimarina DSM28248, a member of the Roseobacter clade.</title>
        <authorList>
            <person name="Voget S."/>
            <person name="Daniel R."/>
        </authorList>
    </citation>
    <scope>NUCLEOTIDE SEQUENCE [LARGE SCALE GENOMIC DNA]</scope>
    <source>
        <strain evidence="6 7">GSW-M26</strain>
    </source>
</reference>
<dbReference type="EMBL" id="JYFE01000032">
    <property type="protein sequence ID" value="KIT16534.1"/>
    <property type="molecule type" value="Genomic_DNA"/>
</dbReference>
<dbReference type="RefSeq" id="WP_043918614.1">
    <property type="nucleotide sequence ID" value="NZ_FZPF01000005.1"/>
</dbReference>
<evidence type="ECO:0000256" key="2">
    <source>
        <dbReference type="ARBA" id="ARBA00023136"/>
    </source>
</evidence>
<evidence type="ECO:0000256" key="4">
    <source>
        <dbReference type="PROSITE-ProRule" id="PRU00473"/>
    </source>
</evidence>
<dbReference type="GO" id="GO:0009279">
    <property type="term" value="C:cell outer membrane"/>
    <property type="evidence" value="ECO:0007669"/>
    <property type="project" value="UniProtKB-SubCell"/>
</dbReference>
<comment type="caution">
    <text evidence="6">The sequence shown here is derived from an EMBL/GenBank/DDBJ whole genome shotgun (WGS) entry which is preliminary data.</text>
</comment>
<dbReference type="PROSITE" id="PS51257">
    <property type="entry name" value="PROKAR_LIPOPROTEIN"/>
    <property type="match status" value="1"/>
</dbReference>
<dbReference type="SUPFAM" id="SSF103088">
    <property type="entry name" value="OmpA-like"/>
    <property type="match status" value="1"/>
</dbReference>
<organism evidence="6 7">
    <name type="scientific">Jannaschia aquimarina</name>
    <dbReference type="NCBI Taxonomy" id="935700"/>
    <lineage>
        <taxon>Bacteria</taxon>
        <taxon>Pseudomonadati</taxon>
        <taxon>Pseudomonadota</taxon>
        <taxon>Alphaproteobacteria</taxon>
        <taxon>Rhodobacterales</taxon>
        <taxon>Roseobacteraceae</taxon>
        <taxon>Jannaschia</taxon>
    </lineage>
</organism>
<keyword evidence="6" id="KW-0449">Lipoprotein</keyword>
<comment type="subcellular location">
    <subcellularLocation>
        <location evidence="1">Cell outer membrane</location>
    </subcellularLocation>
</comment>
<evidence type="ECO:0000256" key="3">
    <source>
        <dbReference type="ARBA" id="ARBA00023237"/>
    </source>
</evidence>
<keyword evidence="2 4" id="KW-0472">Membrane</keyword>
<dbReference type="Proteomes" id="UP000032232">
    <property type="component" value="Unassembled WGS sequence"/>
</dbReference>
<dbReference type="Gene3D" id="3.30.1330.60">
    <property type="entry name" value="OmpA-like domain"/>
    <property type="match status" value="1"/>
</dbReference>
<accession>A0A0D1EFS1</accession>
<evidence type="ECO:0000313" key="7">
    <source>
        <dbReference type="Proteomes" id="UP000032232"/>
    </source>
</evidence>
<dbReference type="STRING" id="935700.jaqu_17620"/>